<dbReference type="Proteomes" id="UP000823749">
    <property type="component" value="Chromosome 4"/>
</dbReference>
<accession>A0AAV6KQS7</accession>
<dbReference type="EMBL" id="JACTNZ010000004">
    <property type="protein sequence ID" value="KAG5554484.1"/>
    <property type="molecule type" value="Genomic_DNA"/>
</dbReference>
<proteinExistence type="predicted"/>
<evidence type="ECO:0000313" key="2">
    <source>
        <dbReference type="EMBL" id="KAG5554484.1"/>
    </source>
</evidence>
<organism evidence="2 3">
    <name type="scientific">Rhododendron griersonianum</name>
    <dbReference type="NCBI Taxonomy" id="479676"/>
    <lineage>
        <taxon>Eukaryota</taxon>
        <taxon>Viridiplantae</taxon>
        <taxon>Streptophyta</taxon>
        <taxon>Embryophyta</taxon>
        <taxon>Tracheophyta</taxon>
        <taxon>Spermatophyta</taxon>
        <taxon>Magnoliopsida</taxon>
        <taxon>eudicotyledons</taxon>
        <taxon>Gunneridae</taxon>
        <taxon>Pentapetalae</taxon>
        <taxon>asterids</taxon>
        <taxon>Ericales</taxon>
        <taxon>Ericaceae</taxon>
        <taxon>Ericoideae</taxon>
        <taxon>Rhodoreae</taxon>
        <taxon>Rhododendron</taxon>
    </lineage>
</organism>
<feature type="region of interest" description="Disordered" evidence="1">
    <location>
        <begin position="31"/>
        <end position="51"/>
    </location>
</feature>
<evidence type="ECO:0000313" key="3">
    <source>
        <dbReference type="Proteomes" id="UP000823749"/>
    </source>
</evidence>
<reference evidence="2" key="1">
    <citation type="submission" date="2020-08" db="EMBL/GenBank/DDBJ databases">
        <title>Plant Genome Project.</title>
        <authorList>
            <person name="Zhang R.-G."/>
        </authorList>
    </citation>
    <scope>NUCLEOTIDE SEQUENCE</scope>
    <source>
        <strain evidence="2">WSP0</strain>
        <tissue evidence="2">Leaf</tissue>
    </source>
</reference>
<dbReference type="AlphaFoldDB" id="A0AAV6KQS7"/>
<keyword evidence="3" id="KW-1185">Reference proteome</keyword>
<gene>
    <name evidence="2" type="ORF">RHGRI_012130</name>
</gene>
<comment type="caution">
    <text evidence="2">The sequence shown here is derived from an EMBL/GenBank/DDBJ whole genome shotgun (WGS) entry which is preliminary data.</text>
</comment>
<name>A0AAV6KQS7_9ERIC</name>
<protein>
    <submittedName>
        <fullName evidence="2">Uncharacterized protein</fullName>
    </submittedName>
</protein>
<sequence>MVHQFKDVEQKREHHLSSEIEVEKELGVDKLAAPTSFNEPNQKKKKRSKSVNFETVKEQLEEVEETILQLAEVKSHWTRKIEVGPLQMDGKALLPEMVESV</sequence>
<evidence type="ECO:0000256" key="1">
    <source>
        <dbReference type="SAM" id="MobiDB-lite"/>
    </source>
</evidence>